<gene>
    <name evidence="1" type="ORF">K0M31_008081</name>
</gene>
<comment type="caution">
    <text evidence="1">The sequence shown here is derived from an EMBL/GenBank/DDBJ whole genome shotgun (WGS) entry which is preliminary data.</text>
</comment>
<accession>A0AA40KK70</accession>
<sequence length="81" mass="9404">MERRDKVEHLPRRPAVLATVVRRAFIAKSKNKEFHTDESPRRRALCTFCLRKTMIKVVQDAPTKTFCNGEESRKGDQGGRF</sequence>
<organism evidence="1 2">
    <name type="scientific">Melipona bicolor</name>
    <dbReference type="NCBI Taxonomy" id="60889"/>
    <lineage>
        <taxon>Eukaryota</taxon>
        <taxon>Metazoa</taxon>
        <taxon>Ecdysozoa</taxon>
        <taxon>Arthropoda</taxon>
        <taxon>Hexapoda</taxon>
        <taxon>Insecta</taxon>
        <taxon>Pterygota</taxon>
        <taxon>Neoptera</taxon>
        <taxon>Endopterygota</taxon>
        <taxon>Hymenoptera</taxon>
        <taxon>Apocrita</taxon>
        <taxon>Aculeata</taxon>
        <taxon>Apoidea</taxon>
        <taxon>Anthophila</taxon>
        <taxon>Apidae</taxon>
        <taxon>Melipona</taxon>
    </lineage>
</organism>
<reference evidence="1" key="1">
    <citation type="submission" date="2021-10" db="EMBL/GenBank/DDBJ databases">
        <title>Melipona bicolor Genome sequencing and assembly.</title>
        <authorList>
            <person name="Araujo N.S."/>
            <person name="Arias M.C."/>
        </authorList>
    </citation>
    <scope>NUCLEOTIDE SEQUENCE</scope>
    <source>
        <strain evidence="1">USP_2M_L1-L4_2017</strain>
        <tissue evidence="1">Whole body</tissue>
    </source>
</reference>
<dbReference type="EMBL" id="JAHYIQ010000020">
    <property type="protein sequence ID" value="KAK1123367.1"/>
    <property type="molecule type" value="Genomic_DNA"/>
</dbReference>
<name>A0AA40KK70_9HYME</name>
<dbReference type="AlphaFoldDB" id="A0AA40KK70"/>
<keyword evidence="2" id="KW-1185">Reference proteome</keyword>
<dbReference type="Proteomes" id="UP001177670">
    <property type="component" value="Unassembled WGS sequence"/>
</dbReference>
<evidence type="ECO:0000313" key="2">
    <source>
        <dbReference type="Proteomes" id="UP001177670"/>
    </source>
</evidence>
<evidence type="ECO:0000313" key="1">
    <source>
        <dbReference type="EMBL" id="KAK1123367.1"/>
    </source>
</evidence>
<proteinExistence type="predicted"/>
<protein>
    <submittedName>
        <fullName evidence="1">Uncharacterized protein</fullName>
    </submittedName>
</protein>